<accession>A0AAW7ZAF1</accession>
<keyword evidence="3" id="KW-1185">Reference proteome</keyword>
<dbReference type="EMBL" id="JARPTC010000005">
    <property type="protein sequence ID" value="MDO7786385.1"/>
    <property type="molecule type" value="Genomic_DNA"/>
</dbReference>
<comment type="caution">
    <text evidence="2">The sequence shown here is derived from an EMBL/GenBank/DDBJ whole genome shotgun (WGS) entry which is preliminary data.</text>
</comment>
<gene>
    <name evidence="2" type="ORF">P6N53_04020</name>
</gene>
<evidence type="ECO:0000313" key="2">
    <source>
        <dbReference type="EMBL" id="MDO7786385.1"/>
    </source>
</evidence>
<evidence type="ECO:0008006" key="4">
    <source>
        <dbReference type="Google" id="ProtNLM"/>
    </source>
</evidence>
<name>A0AAW7ZAF1_9FIRM</name>
<evidence type="ECO:0000256" key="1">
    <source>
        <dbReference type="SAM" id="Phobius"/>
    </source>
</evidence>
<proteinExistence type="predicted"/>
<reference evidence="2" key="1">
    <citation type="journal article" date="2023" name="J. Hazard. Mater.">
        <title>Anaerobic biodegradation of pyrene and benzo[a]pyrene by a new sulfate-reducing Desulforamulus aquiferis strain DSA.</title>
        <authorList>
            <person name="Zhang Z."/>
            <person name="Sun J."/>
            <person name="Gong X."/>
            <person name="Wang C."/>
            <person name="Wang H."/>
        </authorList>
    </citation>
    <scope>NUCLEOTIDE SEQUENCE</scope>
    <source>
        <strain evidence="2">DSA</strain>
    </source>
</reference>
<reference evidence="2" key="2">
    <citation type="submission" date="2023-03" db="EMBL/GenBank/DDBJ databases">
        <authorList>
            <person name="Zhang Z."/>
        </authorList>
    </citation>
    <scope>NUCLEOTIDE SEQUENCE</scope>
    <source>
        <strain evidence="2">DSA</strain>
    </source>
</reference>
<keyword evidence="1" id="KW-1133">Transmembrane helix</keyword>
<dbReference type="AlphaFoldDB" id="A0AAW7ZAF1"/>
<organism evidence="2 3">
    <name type="scientific">Desulforamulus aquiferis</name>
    <dbReference type="NCBI Taxonomy" id="1397668"/>
    <lineage>
        <taxon>Bacteria</taxon>
        <taxon>Bacillati</taxon>
        <taxon>Bacillota</taxon>
        <taxon>Clostridia</taxon>
        <taxon>Eubacteriales</taxon>
        <taxon>Peptococcaceae</taxon>
        <taxon>Desulforamulus</taxon>
    </lineage>
</organism>
<protein>
    <recommendedName>
        <fullName evidence="4">Stage III sporulation protein AG</fullName>
    </recommendedName>
</protein>
<keyword evidence="1" id="KW-0812">Transmembrane</keyword>
<keyword evidence="1" id="KW-0472">Membrane</keyword>
<dbReference type="Proteomes" id="UP001172911">
    <property type="component" value="Unassembled WGS sequence"/>
</dbReference>
<sequence length="210" mass="22321">MSWIKKLTGEGEGDGPKKEQLKRIKLMAVGLVVGVGLIVWGSWGDSKPSSDVAPPSVQENVAAPAQNQKPTQKTAMAVEEEHMANKLCEMLQQVEGAGNVKVTVRLDTSTETQYAVNTSTGKKTTLEKDQAGGTRTLTEDTDTGQLVLVNRSGEQIPVLSREIAPSVAGVLVVAEGAANPRVKAELFRATQVALGIEPHKVIVMPRKGGE</sequence>
<dbReference type="RefSeq" id="WP_304541391.1">
    <property type="nucleotide sequence ID" value="NZ_JARPTC010000005.1"/>
</dbReference>
<feature type="transmembrane region" description="Helical" evidence="1">
    <location>
        <begin position="26"/>
        <end position="43"/>
    </location>
</feature>
<evidence type="ECO:0000313" key="3">
    <source>
        <dbReference type="Proteomes" id="UP001172911"/>
    </source>
</evidence>